<dbReference type="Pfam" id="PF14359">
    <property type="entry name" value="DUF4406"/>
    <property type="match status" value="1"/>
</dbReference>
<dbReference type="AlphaFoldDB" id="A0A6M3KBR3"/>
<dbReference type="Gene3D" id="3.40.50.10400">
    <property type="entry name" value="Hypothetical protein PA1492"/>
    <property type="match status" value="1"/>
</dbReference>
<protein>
    <recommendedName>
        <fullName evidence="3">DUF4406 domain-containing protein</fullName>
    </recommendedName>
</protein>
<dbReference type="EMBL" id="MT141471">
    <property type="protein sequence ID" value="QJA62432.1"/>
    <property type="molecule type" value="Genomic_DNA"/>
</dbReference>
<dbReference type="InterPro" id="IPR025518">
    <property type="entry name" value="DUF4406"/>
</dbReference>
<name>A0A6M3KBR3_9ZZZZ</name>
<evidence type="ECO:0008006" key="3">
    <source>
        <dbReference type="Google" id="ProtNLM"/>
    </source>
</evidence>
<dbReference type="EMBL" id="MT142362">
    <property type="protein sequence ID" value="QJA78998.1"/>
    <property type="molecule type" value="Genomic_DNA"/>
</dbReference>
<proteinExistence type="predicted"/>
<organism evidence="2">
    <name type="scientific">viral metagenome</name>
    <dbReference type="NCBI Taxonomy" id="1070528"/>
    <lineage>
        <taxon>unclassified sequences</taxon>
        <taxon>metagenomes</taxon>
        <taxon>organismal metagenomes</taxon>
    </lineage>
</organism>
<gene>
    <name evidence="2" type="ORF">MM415A00956_0024</name>
    <name evidence="1" type="ORF">MM415B00781_0009</name>
</gene>
<dbReference type="SUPFAM" id="SSF52309">
    <property type="entry name" value="N-(deoxy)ribosyltransferase-like"/>
    <property type="match status" value="1"/>
</dbReference>
<evidence type="ECO:0000313" key="2">
    <source>
        <dbReference type="EMBL" id="QJA78998.1"/>
    </source>
</evidence>
<sequence length="105" mass="12042">MKVIYVAGPYRAETSYGVYQNIRKAEAKAVELWQQGYAVLCPHLNSQLFELMFNNANEICLKGGLVILERCDAIYMMKGWESSVGSRAELKVAKKNRMEIIYEEE</sequence>
<reference evidence="2" key="1">
    <citation type="submission" date="2020-03" db="EMBL/GenBank/DDBJ databases">
        <title>The deep terrestrial virosphere.</title>
        <authorList>
            <person name="Holmfeldt K."/>
            <person name="Nilsson E."/>
            <person name="Simone D."/>
            <person name="Lopez-Fernandez M."/>
            <person name="Wu X."/>
            <person name="de Brujin I."/>
            <person name="Lundin D."/>
            <person name="Andersson A."/>
            <person name="Bertilsson S."/>
            <person name="Dopson M."/>
        </authorList>
    </citation>
    <scope>NUCLEOTIDE SEQUENCE</scope>
    <source>
        <strain evidence="2">MM415A00956</strain>
        <strain evidence="1">MM415B00781</strain>
    </source>
</reference>
<accession>A0A6M3KBR3</accession>
<evidence type="ECO:0000313" key="1">
    <source>
        <dbReference type="EMBL" id="QJA62432.1"/>
    </source>
</evidence>